<protein>
    <submittedName>
        <fullName evidence="1">Uncharacterized protein</fullName>
    </submittedName>
</protein>
<dbReference type="SUPFAM" id="SSF53795">
    <property type="entry name" value="PEP carboxykinase-like"/>
    <property type="match status" value="1"/>
</dbReference>
<evidence type="ECO:0000313" key="1">
    <source>
        <dbReference type="EMBL" id="OEJ21537.1"/>
    </source>
</evidence>
<dbReference type="InterPro" id="IPR027417">
    <property type="entry name" value="P-loop_NTPase"/>
</dbReference>
<gene>
    <name evidence="1" type="ORF">AS594_39035</name>
</gene>
<proteinExistence type="predicted"/>
<dbReference type="AlphaFoldDB" id="A0A1E5NZ04"/>
<dbReference type="Gene3D" id="3.40.50.300">
    <property type="entry name" value="P-loop containing nucleotide triphosphate hydrolases"/>
    <property type="match status" value="1"/>
</dbReference>
<dbReference type="RefSeq" id="WP_069936168.1">
    <property type="nucleotide sequence ID" value="NZ_MEHJ01000002.1"/>
</dbReference>
<dbReference type="OrthoDB" id="3376706at2"/>
<name>A0A1E5NZ04_9ACTN</name>
<keyword evidence="2" id="KW-1185">Reference proteome</keyword>
<evidence type="ECO:0000313" key="2">
    <source>
        <dbReference type="Proteomes" id="UP000095759"/>
    </source>
</evidence>
<accession>A0A1E5NZ04</accession>
<sequence>MTDIHATRVTTADGQAVTVTSRSTTITDWAARYLGSWWNAAATEAADVTGPVVAADVDPGEVAALTGIVTAGQPQETEYANHRMLHTTDQASTTAVQPDAGLAYRWEPAERRLRIVGSDETAVAAAAARLAREVIRGQLLTDGWEILHASAVTRPDGTTLLSLGDKGAGKTTCGFLLGRAGWHLLANDRVFVRAENDGTVRILPWPSAAAIGLGLLDAMNWYGPVRERVLTGEKLHPTQHQRVTDALMAGDREPLWKRSGKELKPQFFPDQLHTWLGLTLATEGRAAGLLFPQITPGAEPALSNEPRAIGEGDFFSASTEDRYPDVFGLLPMTGPSTTLAAQLAALPHQALVLGHDTAANTELLKKAATQLL</sequence>
<organism evidence="1 2">
    <name type="scientific">Streptomyces agglomeratus</name>
    <dbReference type="NCBI Taxonomy" id="285458"/>
    <lineage>
        <taxon>Bacteria</taxon>
        <taxon>Bacillati</taxon>
        <taxon>Actinomycetota</taxon>
        <taxon>Actinomycetes</taxon>
        <taxon>Kitasatosporales</taxon>
        <taxon>Streptomycetaceae</taxon>
        <taxon>Streptomyces</taxon>
    </lineage>
</organism>
<reference evidence="1 2" key="1">
    <citation type="submission" date="2016-08" db="EMBL/GenBank/DDBJ databases">
        <title>Complete genome sequence of Streptomyces agglomeratus strain 6-3-2, a novel anti-MRSA actinomycete isolated from Wuli of Tebit, China.</title>
        <authorList>
            <person name="Chen X."/>
        </authorList>
    </citation>
    <scope>NUCLEOTIDE SEQUENCE [LARGE SCALE GENOMIC DNA]</scope>
    <source>
        <strain evidence="1 2">6-3-2</strain>
    </source>
</reference>
<dbReference type="Proteomes" id="UP000095759">
    <property type="component" value="Unassembled WGS sequence"/>
</dbReference>
<dbReference type="EMBL" id="MEHJ01000002">
    <property type="protein sequence ID" value="OEJ21537.1"/>
    <property type="molecule type" value="Genomic_DNA"/>
</dbReference>
<comment type="caution">
    <text evidence="1">The sequence shown here is derived from an EMBL/GenBank/DDBJ whole genome shotgun (WGS) entry which is preliminary data.</text>
</comment>